<accession>A0A2Z2NM51</accession>
<organism evidence="1 2">
    <name type="scientific">Granulosicoccus antarcticus IMCC3135</name>
    <dbReference type="NCBI Taxonomy" id="1192854"/>
    <lineage>
        <taxon>Bacteria</taxon>
        <taxon>Pseudomonadati</taxon>
        <taxon>Pseudomonadota</taxon>
        <taxon>Gammaproteobacteria</taxon>
        <taxon>Chromatiales</taxon>
        <taxon>Granulosicoccaceae</taxon>
        <taxon>Granulosicoccus</taxon>
    </lineage>
</organism>
<proteinExistence type="predicted"/>
<reference evidence="1 2" key="1">
    <citation type="submission" date="2016-12" db="EMBL/GenBank/DDBJ databases">
        <authorList>
            <person name="Song W.-J."/>
            <person name="Kurnit D.M."/>
        </authorList>
    </citation>
    <scope>NUCLEOTIDE SEQUENCE [LARGE SCALE GENOMIC DNA]</scope>
    <source>
        <strain evidence="1 2">IMCC3135</strain>
    </source>
</reference>
<evidence type="ECO:0000313" key="1">
    <source>
        <dbReference type="EMBL" id="ASJ71615.1"/>
    </source>
</evidence>
<gene>
    <name evidence="1" type="ORF">IMCC3135_07550</name>
</gene>
<keyword evidence="2" id="KW-1185">Reference proteome</keyword>
<protein>
    <submittedName>
        <fullName evidence="1">Uncharacterized protein</fullName>
    </submittedName>
</protein>
<sequence length="68" mass="7889">MDIDWIRAICTSARTVADSRSIYEHTKLSLSTWFRKMYHLTQLKSGFSAMELMRRFGVRSTPPGCSCR</sequence>
<dbReference type="EMBL" id="CP018632">
    <property type="protein sequence ID" value="ASJ71615.1"/>
    <property type="molecule type" value="Genomic_DNA"/>
</dbReference>
<dbReference type="Proteomes" id="UP000250079">
    <property type="component" value="Chromosome"/>
</dbReference>
<name>A0A2Z2NM51_9GAMM</name>
<dbReference type="KEGG" id="gai:IMCC3135_07550"/>
<evidence type="ECO:0000313" key="2">
    <source>
        <dbReference type="Proteomes" id="UP000250079"/>
    </source>
</evidence>
<dbReference type="AlphaFoldDB" id="A0A2Z2NM51"/>